<dbReference type="AlphaFoldDB" id="J9DJ50"/>
<comment type="caution">
    <text evidence="2">The sequence shown here is derived from an EMBL/GenBank/DDBJ whole genome shotgun (WGS) entry which is preliminary data.</text>
</comment>
<protein>
    <submittedName>
        <fullName evidence="2">Uncharacterized protein</fullName>
    </submittedName>
</protein>
<dbReference type="EMBL" id="AFBI03000005">
    <property type="protein sequence ID" value="EJW01412.1"/>
    <property type="molecule type" value="Genomic_DNA"/>
</dbReference>
<feature type="transmembrane region" description="Helical" evidence="1">
    <location>
        <begin position="259"/>
        <end position="277"/>
    </location>
</feature>
<evidence type="ECO:0000256" key="1">
    <source>
        <dbReference type="SAM" id="Phobius"/>
    </source>
</evidence>
<name>J9DJ50_EDHAE</name>
<organism evidence="2 3">
    <name type="scientific">Edhazardia aedis (strain USNM 41457)</name>
    <name type="common">Microsporidian parasite</name>
    <dbReference type="NCBI Taxonomy" id="1003232"/>
    <lineage>
        <taxon>Eukaryota</taxon>
        <taxon>Fungi</taxon>
        <taxon>Fungi incertae sedis</taxon>
        <taxon>Microsporidia</taxon>
        <taxon>Edhazardia</taxon>
    </lineage>
</organism>
<reference evidence="2 3" key="1">
    <citation type="submission" date="2011-08" db="EMBL/GenBank/DDBJ databases">
        <authorList>
            <person name="Liu Z.J."/>
            <person name="Shi F.L."/>
            <person name="Lu J.Q."/>
            <person name="Li M."/>
            <person name="Wang Z.L."/>
        </authorList>
    </citation>
    <scope>NUCLEOTIDE SEQUENCE [LARGE SCALE GENOMIC DNA]</scope>
    <source>
        <strain evidence="2 3">USNM 41457</strain>
    </source>
</reference>
<evidence type="ECO:0000313" key="3">
    <source>
        <dbReference type="Proteomes" id="UP000003163"/>
    </source>
</evidence>
<evidence type="ECO:0000313" key="2">
    <source>
        <dbReference type="EMBL" id="EJW01412.1"/>
    </source>
</evidence>
<dbReference type="InterPro" id="IPR035969">
    <property type="entry name" value="Rab-GAP_TBC_sf"/>
</dbReference>
<proteinExistence type="predicted"/>
<dbReference type="Gene3D" id="1.10.8.270">
    <property type="entry name" value="putative rabgap domain of human tbc1 domain family member 14 like domains"/>
    <property type="match status" value="1"/>
</dbReference>
<keyword evidence="3" id="KW-1185">Reference proteome</keyword>
<dbReference type="OMA" id="DSMNDIY"/>
<dbReference type="VEuPathDB" id="MicrosporidiaDB:EDEG_00459"/>
<dbReference type="HOGENOM" id="CLU_084270_0_0_1"/>
<dbReference type="Proteomes" id="UP000003163">
    <property type="component" value="Unassembled WGS sequence"/>
</dbReference>
<gene>
    <name evidence="2" type="ORF">EDEG_00459</name>
</gene>
<keyword evidence="1" id="KW-0472">Membrane</keyword>
<reference evidence="3" key="2">
    <citation type="submission" date="2015-07" db="EMBL/GenBank/DDBJ databases">
        <title>Contrasting host-pathogen interactions and genome evolution in two generalist and specialist microsporidian pathogens of mosquitoes.</title>
        <authorList>
            <consortium name="The Broad Institute Genomics Platform"/>
            <consortium name="The Broad Institute Genome Sequencing Center for Infectious Disease"/>
            <person name="Cuomo C.A."/>
            <person name="Sanscrainte N.D."/>
            <person name="Goldberg J.M."/>
            <person name="Heiman D."/>
            <person name="Young S."/>
            <person name="Zeng Q."/>
            <person name="Becnel J.J."/>
            <person name="Birren B.W."/>
        </authorList>
    </citation>
    <scope>NUCLEOTIDE SEQUENCE [LARGE SCALE GENOMIC DNA]</scope>
    <source>
        <strain evidence="3">USNM 41457</strain>
    </source>
</reference>
<sequence>MKSFDFVKVLSIYETKRDSIKKYEVNNKSPEETDMILKDVHRSFGFAKKLPENKLTQLRVILYHVLKSIPVEYVQCMSEIASVMVYHYFKEDVDSSDEEEYDLDFENSLEDGHLKIDGDKLDLSRITITNILKEKYEPLLDNEFEMYKHYNTIFREIMSKKGVNIPEDLSIKYMNQTLTWFIGSCSNFDDIKRIVALMLACPTSFPFLLLIEFYDQIEANKKITLPSDLYEQLIKLESQFLKVETKLEDSSGKLNTRNLILLGAAVVVGIGVLCTMFKKEK</sequence>
<keyword evidence="1" id="KW-0812">Transmembrane</keyword>
<keyword evidence="1" id="KW-1133">Transmembrane helix</keyword>
<accession>J9DJ50</accession>
<dbReference type="OrthoDB" id="2193149at2759"/>
<dbReference type="SUPFAM" id="SSF47923">
    <property type="entry name" value="Ypt/Rab-GAP domain of gyp1p"/>
    <property type="match status" value="1"/>
</dbReference>
<dbReference type="InParanoid" id="J9DJ50"/>